<dbReference type="SUPFAM" id="SSF56300">
    <property type="entry name" value="Metallo-dependent phosphatases"/>
    <property type="match status" value="1"/>
</dbReference>
<dbReference type="Gene3D" id="2.60.40.380">
    <property type="entry name" value="Purple acid phosphatase-like, N-terminal"/>
    <property type="match status" value="1"/>
</dbReference>
<name>A0ABS5YVU5_9ACTN</name>
<dbReference type="Gene3D" id="3.60.21.70">
    <property type="entry name" value="PhoD-like phosphatase"/>
    <property type="match status" value="1"/>
</dbReference>
<dbReference type="InterPro" id="IPR029052">
    <property type="entry name" value="Metallo-depent_PP-like"/>
</dbReference>
<sequence length="534" mass="56933">MTASSSGTNAVDRRTVLLLAGAGAVAAAAAPSPARAAAATVFQHGLASGDPTPGGVLLWTRVTTGSTGAADVGWQVAADAGFTSVLQTGTFTTGPERDYTVKVDIAGLAAGTTYWYRFGYAGEWSPVGRTMTAPAPTDAITRLKMGVVSCANWEAGYFSAYRHLAARGDLNLVVHLGDYLYEYGSGEFDAGGKVVRATRPAHETLTLADYRTRHAQYKTDPDLQALHASVPWIITWDDHEVANDMWSGGAENHTPGTEGGFAARVAAARQAYAEWMPVRLAEDGHIYRRLRYGTLLELSMLDLRTYRSEQASGTAVDDPGRTITGAAQMSWLLDGLTGSNSAWKLVGNPVMISRLDVGALPAWLLGPLGELIGVPQNGLVLNGDQWDGYNADRGKLVDVLLRNKIKDVVFLTGDIHTSWANELTTKATGTSSPAAAEFVVPSVTSDNVNDFLGTSPGGPLSLLAGSLIRGTNPHVKWVETDGHGFGVLEVTSARCRMDWYHLADRTKRDSTAKWVQGWSVGRGSSKIRKEPAPS</sequence>
<dbReference type="InterPro" id="IPR038607">
    <property type="entry name" value="PhoD-like_sf"/>
</dbReference>
<dbReference type="Proteomes" id="UP001519654">
    <property type="component" value="Unassembled WGS sequence"/>
</dbReference>
<dbReference type="CDD" id="cd07389">
    <property type="entry name" value="MPP_PhoD"/>
    <property type="match status" value="1"/>
</dbReference>
<evidence type="ECO:0000313" key="5">
    <source>
        <dbReference type="Proteomes" id="UP001519654"/>
    </source>
</evidence>
<evidence type="ECO:0000259" key="2">
    <source>
        <dbReference type="Pfam" id="PF09423"/>
    </source>
</evidence>
<dbReference type="PANTHER" id="PTHR43606:SF2">
    <property type="entry name" value="ALKALINE PHOSPHATASE FAMILY PROTEIN (AFU_ORTHOLOGUE AFUA_5G03860)"/>
    <property type="match status" value="1"/>
</dbReference>
<dbReference type="InterPro" id="IPR018946">
    <property type="entry name" value="PhoD-like_MPP"/>
</dbReference>
<feature type="domain" description="PhoD-like phosphatase metallophosphatase" evidence="2">
    <location>
        <begin position="145"/>
        <end position="499"/>
    </location>
</feature>
<feature type="chain" id="PRO_5045521601" evidence="1">
    <location>
        <begin position="37"/>
        <end position="534"/>
    </location>
</feature>
<accession>A0ABS5YVU5</accession>
<dbReference type="Pfam" id="PF09423">
    <property type="entry name" value="PhoD"/>
    <property type="match status" value="1"/>
</dbReference>
<dbReference type="InterPro" id="IPR052900">
    <property type="entry name" value="Phospholipid_Metab_Enz"/>
</dbReference>
<keyword evidence="5" id="KW-1185">Reference proteome</keyword>
<organism evidence="4 5">
    <name type="scientific">Paractinoplanes bogorensis</name>
    <dbReference type="NCBI Taxonomy" id="1610840"/>
    <lineage>
        <taxon>Bacteria</taxon>
        <taxon>Bacillati</taxon>
        <taxon>Actinomycetota</taxon>
        <taxon>Actinomycetes</taxon>
        <taxon>Micromonosporales</taxon>
        <taxon>Micromonosporaceae</taxon>
        <taxon>Paractinoplanes</taxon>
    </lineage>
</organism>
<dbReference type="Pfam" id="PF16655">
    <property type="entry name" value="PhoD_N"/>
    <property type="match status" value="1"/>
</dbReference>
<dbReference type="RefSeq" id="WP_215790741.1">
    <property type="nucleotide sequence ID" value="NZ_JAHKKG010000007.1"/>
</dbReference>
<evidence type="ECO:0000313" key="4">
    <source>
        <dbReference type="EMBL" id="MBU2666843.1"/>
    </source>
</evidence>
<dbReference type="PANTHER" id="PTHR43606">
    <property type="entry name" value="PHOSPHATASE, PUTATIVE (AFU_ORTHOLOGUE AFUA_6G08710)-RELATED"/>
    <property type="match status" value="1"/>
</dbReference>
<proteinExistence type="predicted"/>
<protein>
    <submittedName>
        <fullName evidence="4">Alkaline phosphatase D family protein</fullName>
    </submittedName>
</protein>
<feature type="domain" description="Phospholipase D N-terminal" evidence="3">
    <location>
        <begin position="44"/>
        <end position="132"/>
    </location>
</feature>
<keyword evidence="1" id="KW-0732">Signal</keyword>
<dbReference type="PROSITE" id="PS51318">
    <property type="entry name" value="TAT"/>
    <property type="match status" value="1"/>
</dbReference>
<gene>
    <name evidence="4" type="ORF">KOI35_25355</name>
</gene>
<dbReference type="EMBL" id="JAHKKG010000007">
    <property type="protein sequence ID" value="MBU2666843.1"/>
    <property type="molecule type" value="Genomic_DNA"/>
</dbReference>
<evidence type="ECO:0000256" key="1">
    <source>
        <dbReference type="SAM" id="SignalP"/>
    </source>
</evidence>
<evidence type="ECO:0000259" key="3">
    <source>
        <dbReference type="Pfam" id="PF16655"/>
    </source>
</evidence>
<dbReference type="InterPro" id="IPR006311">
    <property type="entry name" value="TAT_signal"/>
</dbReference>
<dbReference type="InterPro" id="IPR032093">
    <property type="entry name" value="PhoD_N"/>
</dbReference>
<comment type="caution">
    <text evidence="4">The sequence shown here is derived from an EMBL/GenBank/DDBJ whole genome shotgun (WGS) entry which is preliminary data.</text>
</comment>
<feature type="signal peptide" evidence="1">
    <location>
        <begin position="1"/>
        <end position="36"/>
    </location>
</feature>
<reference evidence="4 5" key="1">
    <citation type="submission" date="2021-06" db="EMBL/GenBank/DDBJ databases">
        <title>Actinoplanes lichenicola sp. nov., and Actinoplanes ovalisporus sp. nov., isolated from lichen in Thailand.</title>
        <authorList>
            <person name="Saeng-In P."/>
            <person name="Kanchanasin P."/>
            <person name="Yuki M."/>
            <person name="Kudo T."/>
            <person name="Ohkuma M."/>
            <person name="Phongsopitanun W."/>
            <person name="Tanasupawat S."/>
        </authorList>
    </citation>
    <scope>NUCLEOTIDE SEQUENCE [LARGE SCALE GENOMIC DNA]</scope>
    <source>
        <strain evidence="4 5">NBRC 110975</strain>
    </source>
</reference>